<accession>A0A1Y1BNE7</accession>
<dbReference type="AlphaFoldDB" id="A0A1Y1BNE7"/>
<gene>
    <name evidence="2" type="ORF">BSFP_042900</name>
</gene>
<evidence type="ECO:0000313" key="2">
    <source>
        <dbReference type="EMBL" id="BAX61423.1"/>
    </source>
</evidence>
<evidence type="ECO:0000313" key="3">
    <source>
        <dbReference type="Proteomes" id="UP000218432"/>
    </source>
</evidence>
<organism evidence="2 3">
    <name type="scientific">Burkholderia stabilis</name>
    <dbReference type="NCBI Taxonomy" id="95485"/>
    <lineage>
        <taxon>Bacteria</taxon>
        <taxon>Pseudomonadati</taxon>
        <taxon>Pseudomonadota</taxon>
        <taxon>Betaproteobacteria</taxon>
        <taxon>Burkholderiales</taxon>
        <taxon>Burkholderiaceae</taxon>
        <taxon>Burkholderia</taxon>
        <taxon>Burkholderia cepacia complex</taxon>
    </lineage>
</organism>
<reference evidence="2 3" key="1">
    <citation type="journal article" date="2017" name="Genome Announc.">
        <title>Complete Genome Sequence of Burkholderia stabilis FERMP-21014.</title>
        <authorList>
            <person name="Konishi K."/>
            <person name="Kumagai T."/>
            <person name="Sakasegawa S."/>
            <person name="Tamura T."/>
        </authorList>
    </citation>
    <scope>NUCLEOTIDE SEQUENCE [LARGE SCALE GENOMIC DNA]</scope>
    <source>
        <strain evidence="2 3">FERMP-21014</strain>
    </source>
</reference>
<name>A0A1Y1BNE7_9BURK</name>
<feature type="compositionally biased region" description="Basic and acidic residues" evidence="1">
    <location>
        <begin position="32"/>
        <end position="50"/>
    </location>
</feature>
<protein>
    <submittedName>
        <fullName evidence="2">Uncharacterized protein</fullName>
    </submittedName>
</protein>
<feature type="region of interest" description="Disordered" evidence="1">
    <location>
        <begin position="27"/>
        <end position="50"/>
    </location>
</feature>
<dbReference type="EMBL" id="AP018112">
    <property type="protein sequence ID" value="BAX61423.1"/>
    <property type="molecule type" value="Genomic_DNA"/>
</dbReference>
<evidence type="ECO:0000256" key="1">
    <source>
        <dbReference type="SAM" id="MobiDB-lite"/>
    </source>
</evidence>
<proteinExistence type="predicted"/>
<dbReference type="Proteomes" id="UP000218432">
    <property type="component" value="Chromosome 2"/>
</dbReference>
<sequence length="50" mass="5740">MVRTIWRGKRGRADAPARRMRYRAMRASRQAEGGKLETIGKNRPAADGRR</sequence>